<dbReference type="EMBL" id="CADCWO010000027">
    <property type="protein sequence ID" value="CAA9558010.1"/>
    <property type="molecule type" value="Genomic_DNA"/>
</dbReference>
<reference evidence="1" key="1">
    <citation type="submission" date="2020-02" db="EMBL/GenBank/DDBJ databases">
        <authorList>
            <person name="Meier V. D."/>
        </authorList>
    </citation>
    <scope>NUCLEOTIDE SEQUENCE</scope>
    <source>
        <strain evidence="1">AVDCRST_MAG81</strain>
    </source>
</reference>
<gene>
    <name evidence="1" type="ORF">AVDCRST_MAG81-377</name>
</gene>
<name>A0A6J4USK0_9CYAN</name>
<protein>
    <submittedName>
        <fullName evidence="1">Uncharacterized protein</fullName>
    </submittedName>
</protein>
<accession>A0A6J4USK0</accession>
<proteinExistence type="predicted"/>
<evidence type="ECO:0000313" key="1">
    <source>
        <dbReference type="EMBL" id="CAA9558010.1"/>
    </source>
</evidence>
<dbReference type="AlphaFoldDB" id="A0A6J4USK0"/>
<organism evidence="1">
    <name type="scientific">uncultured Synechococcales cyanobacterium</name>
    <dbReference type="NCBI Taxonomy" id="1936017"/>
    <lineage>
        <taxon>Bacteria</taxon>
        <taxon>Bacillati</taxon>
        <taxon>Cyanobacteriota</taxon>
        <taxon>Cyanophyceae</taxon>
        <taxon>Synechococcales</taxon>
        <taxon>environmental samples</taxon>
    </lineage>
</organism>
<sequence>MCLWSIRCPKLTWLQSATQSISLLGLSIAIPASKRSDRTAQPQLRGTISLLNSPIILVFN</sequence>